<evidence type="ECO:0000313" key="1">
    <source>
        <dbReference type="EMBL" id="OQO68914.1"/>
    </source>
</evidence>
<evidence type="ECO:0000313" key="2">
    <source>
        <dbReference type="Proteomes" id="UP000192477"/>
    </source>
</evidence>
<accession>A0A1V8YTP7</accession>
<gene>
    <name evidence="1" type="ORF">BH747_10990</name>
</gene>
<protein>
    <submittedName>
        <fullName evidence="1">Uncharacterized protein</fullName>
    </submittedName>
</protein>
<sequence>MENNEQVKNFGKTYLILGNKNRYNVNGLEKNFTSSDRFENVNEYAVGIIEALFKNEEKIHDKQSWKEFCQNFSDYISEESKRKLSMWNDFQKVSRDFKELHFERLVKREDLLENLTLREKEKEIDSYTDHEELTKESIELFTNKLNKKIGMLAMEVAKRNQDINILFYYDPKMSIARKAVLKSDDVYDEITNVRDLLDDPKQQLLEQELSYTKMFSNENGGKKKKFVLFVSQWGSVKR</sequence>
<dbReference type="AlphaFoldDB" id="A0A1V8YTP7"/>
<organism evidence="1 2">
    <name type="scientific">Enterococcus villorum</name>
    <dbReference type="NCBI Taxonomy" id="112904"/>
    <lineage>
        <taxon>Bacteria</taxon>
        <taxon>Bacillati</taxon>
        <taxon>Bacillota</taxon>
        <taxon>Bacilli</taxon>
        <taxon>Lactobacillales</taxon>
        <taxon>Enterococcaceae</taxon>
        <taxon>Enterococcus</taxon>
    </lineage>
</organism>
<proteinExistence type="predicted"/>
<dbReference type="EMBL" id="MJEA01000013">
    <property type="protein sequence ID" value="OQO68914.1"/>
    <property type="molecule type" value="Genomic_DNA"/>
</dbReference>
<reference evidence="1 2" key="1">
    <citation type="journal article" date="2017" name="BMC Microbiol.">
        <title>Comparative genomics of Enterococcus spp. isolated from bovine feces.</title>
        <authorList>
            <person name="Beukers A.G."/>
            <person name="Zaheer R."/>
            <person name="Goji N."/>
            <person name="Amoako K.K."/>
            <person name="Chaves A.V."/>
            <person name="Ward M.P."/>
            <person name="McAllister T.A."/>
        </authorList>
    </citation>
    <scope>NUCLEOTIDE SEQUENCE [LARGE SCALE GENOMIC DNA]</scope>
    <source>
        <strain evidence="1 2">F1129D 143</strain>
    </source>
</reference>
<dbReference type="STRING" id="112904.BH747_10990"/>
<name>A0A1V8YTP7_9ENTE</name>
<comment type="caution">
    <text evidence="1">The sequence shown here is derived from an EMBL/GenBank/DDBJ whole genome shotgun (WGS) entry which is preliminary data.</text>
</comment>
<dbReference type="Proteomes" id="UP000192477">
    <property type="component" value="Unassembled WGS sequence"/>
</dbReference>